<proteinExistence type="predicted"/>
<accession>A0A917P7U7</accession>
<evidence type="ECO:0000313" key="2">
    <source>
        <dbReference type="Proteomes" id="UP000635726"/>
    </source>
</evidence>
<organism evidence="1 2">
    <name type="scientific">Deinococcus aquiradiocola</name>
    <dbReference type="NCBI Taxonomy" id="393059"/>
    <lineage>
        <taxon>Bacteria</taxon>
        <taxon>Thermotogati</taxon>
        <taxon>Deinococcota</taxon>
        <taxon>Deinococci</taxon>
        <taxon>Deinococcales</taxon>
        <taxon>Deinococcaceae</taxon>
        <taxon>Deinococcus</taxon>
    </lineage>
</organism>
<dbReference type="AlphaFoldDB" id="A0A917P7U7"/>
<name>A0A917P7U7_9DEIO</name>
<keyword evidence="2" id="KW-1185">Reference proteome</keyword>
<reference evidence="1" key="2">
    <citation type="submission" date="2020-09" db="EMBL/GenBank/DDBJ databases">
        <authorList>
            <person name="Sun Q."/>
            <person name="Ohkuma M."/>
        </authorList>
    </citation>
    <scope>NUCLEOTIDE SEQUENCE</scope>
    <source>
        <strain evidence="1">JCM 14371</strain>
    </source>
</reference>
<sequence length="153" mass="16653">MQTTTAYRTWNLIIPVYLEGAWQMNLTCTVQAFHDQGIITAAIIDGEEATADRAAHLLGWARAEGTLDLLDTSEDTRPATLTRRAASALHADLGRLGYTHDAHYEIASAATGRDLASLTELTDEEATTVWAHACLVRGYSTPVTRYYGRAVAA</sequence>
<gene>
    <name evidence="1" type="ORF">GCM10008939_06860</name>
</gene>
<dbReference type="EMBL" id="BMOE01000001">
    <property type="protein sequence ID" value="GGJ65516.1"/>
    <property type="molecule type" value="Genomic_DNA"/>
</dbReference>
<dbReference type="RefSeq" id="WP_188960784.1">
    <property type="nucleotide sequence ID" value="NZ_BMOE01000001.1"/>
</dbReference>
<dbReference type="Proteomes" id="UP000635726">
    <property type="component" value="Unassembled WGS sequence"/>
</dbReference>
<reference evidence="1" key="1">
    <citation type="journal article" date="2014" name="Int. J. Syst. Evol. Microbiol.">
        <title>Complete genome sequence of Corynebacterium casei LMG S-19264T (=DSM 44701T), isolated from a smear-ripened cheese.</title>
        <authorList>
            <consortium name="US DOE Joint Genome Institute (JGI-PGF)"/>
            <person name="Walter F."/>
            <person name="Albersmeier A."/>
            <person name="Kalinowski J."/>
            <person name="Ruckert C."/>
        </authorList>
    </citation>
    <scope>NUCLEOTIDE SEQUENCE</scope>
    <source>
        <strain evidence="1">JCM 14371</strain>
    </source>
</reference>
<evidence type="ECO:0000313" key="1">
    <source>
        <dbReference type="EMBL" id="GGJ65516.1"/>
    </source>
</evidence>
<protein>
    <submittedName>
        <fullName evidence="1">Uncharacterized protein</fullName>
    </submittedName>
</protein>
<comment type="caution">
    <text evidence="1">The sequence shown here is derived from an EMBL/GenBank/DDBJ whole genome shotgun (WGS) entry which is preliminary data.</text>
</comment>